<dbReference type="PROSITE" id="PS50887">
    <property type="entry name" value="GGDEF"/>
    <property type="match status" value="1"/>
</dbReference>
<sequence length="680" mass="72860">MAKSEGALRRSLGPATSSDAALDAAVRSEQARKISDGLPRTLAGHAISSVVVGLLMLQQLPFEMVAAWFGVVCVVLAVRLWAVRRPSILAAIEADPDRVLRLTTIGGVVGGVVWGVVPFVVTKADSFASDSFAIFMLNGVTAGAVVMATAHAATGLAFATVVLGALMGALLARGGLPHLGFAGCVGIFLLMLAKSATAAEATFREAMRLKHEKGRLADSLADARDRAQSAIDDLEHQALVDALTGLSNRNAFNLQLSRELAQALADGQSVAVLLIDVDHFKMINDTLGHGAGDDLLVEFGRRLRRTVREADVVARLGGDEFAIMVSGGDLDRLVPDLANRLLDVIAAPVEIASRSTQVGASIGVAVFPRDARAHDDLLACADMALYQSKDMGRRRWSAFDPVLALRARTRRELELDLREAIAADRLEFHFQPQVSIRDGQVVGFETLLRWNHPERGWVPPPAVIAAAHAEHLAASVTRKALESAADLLEWLAANGHASIRVAVNISPRDLSSYAFSDLVEEVITGRQFAPGRLEIEITEDVMLDPATSGRQFAHLDRLGIALAVDDFGVGYSSLAYLRDLNIASVKIDRRFVTNIVLDEGDRVLVQAIRSVGDSLGIQLVAEGVETQEQLAMLRQLGCDIAQGFLFAPALPREAALDWLGSYVASHRGQRRGEPGRPADA</sequence>
<evidence type="ECO:0000313" key="5">
    <source>
        <dbReference type="Proteomes" id="UP000631694"/>
    </source>
</evidence>
<dbReference type="FunFam" id="3.30.70.270:FF:000001">
    <property type="entry name" value="Diguanylate cyclase domain protein"/>
    <property type="match status" value="1"/>
</dbReference>
<keyword evidence="1" id="KW-0812">Transmembrane</keyword>
<organism evidence="4 5">
    <name type="scientific">Methylobrevis albus</name>
    <dbReference type="NCBI Taxonomy" id="2793297"/>
    <lineage>
        <taxon>Bacteria</taxon>
        <taxon>Pseudomonadati</taxon>
        <taxon>Pseudomonadota</taxon>
        <taxon>Alphaproteobacteria</taxon>
        <taxon>Hyphomicrobiales</taxon>
        <taxon>Pleomorphomonadaceae</taxon>
        <taxon>Methylobrevis</taxon>
    </lineage>
</organism>
<dbReference type="AlphaFoldDB" id="A0A931I426"/>
<dbReference type="Pfam" id="PF00990">
    <property type="entry name" value="GGDEF"/>
    <property type="match status" value="1"/>
</dbReference>
<dbReference type="Pfam" id="PF00563">
    <property type="entry name" value="EAL"/>
    <property type="match status" value="1"/>
</dbReference>
<keyword evidence="1" id="KW-0472">Membrane</keyword>
<dbReference type="RefSeq" id="WP_197312936.1">
    <property type="nucleotide sequence ID" value="NZ_JADZLT010000056.1"/>
</dbReference>
<dbReference type="NCBIfam" id="TIGR00254">
    <property type="entry name" value="GGDEF"/>
    <property type="match status" value="1"/>
</dbReference>
<feature type="domain" description="GGDEF" evidence="3">
    <location>
        <begin position="268"/>
        <end position="401"/>
    </location>
</feature>
<dbReference type="SUPFAM" id="SSF141868">
    <property type="entry name" value="EAL domain-like"/>
    <property type="match status" value="1"/>
</dbReference>
<evidence type="ECO:0000259" key="3">
    <source>
        <dbReference type="PROSITE" id="PS50887"/>
    </source>
</evidence>
<evidence type="ECO:0000313" key="4">
    <source>
        <dbReference type="EMBL" id="MBH0239865.1"/>
    </source>
</evidence>
<dbReference type="Proteomes" id="UP000631694">
    <property type="component" value="Unassembled WGS sequence"/>
</dbReference>
<dbReference type="GO" id="GO:0003824">
    <property type="term" value="F:catalytic activity"/>
    <property type="evidence" value="ECO:0007669"/>
    <property type="project" value="UniProtKB-ARBA"/>
</dbReference>
<evidence type="ECO:0000259" key="2">
    <source>
        <dbReference type="PROSITE" id="PS50883"/>
    </source>
</evidence>
<evidence type="ECO:0000256" key="1">
    <source>
        <dbReference type="SAM" id="Phobius"/>
    </source>
</evidence>
<dbReference type="CDD" id="cd01948">
    <property type="entry name" value="EAL"/>
    <property type="match status" value="1"/>
</dbReference>
<protein>
    <submittedName>
        <fullName evidence="4">EAL domain-containing protein</fullName>
    </submittedName>
</protein>
<feature type="transmembrane region" description="Helical" evidence="1">
    <location>
        <begin position="179"/>
        <end position="203"/>
    </location>
</feature>
<feature type="transmembrane region" description="Helical" evidence="1">
    <location>
        <begin position="65"/>
        <end position="82"/>
    </location>
</feature>
<reference evidence="4" key="1">
    <citation type="submission" date="2020-12" db="EMBL/GenBank/DDBJ databases">
        <title>Methylobrevis albus sp. nov., isolated from fresh water lack sediment.</title>
        <authorList>
            <person name="Zou Q."/>
        </authorList>
    </citation>
    <scope>NUCLEOTIDE SEQUENCE</scope>
    <source>
        <strain evidence="4">L22</strain>
    </source>
</reference>
<gene>
    <name evidence="4" type="ORF">I5731_18740</name>
</gene>
<dbReference type="EMBL" id="JADZLT010000056">
    <property type="protein sequence ID" value="MBH0239865.1"/>
    <property type="molecule type" value="Genomic_DNA"/>
</dbReference>
<dbReference type="InterPro" id="IPR043128">
    <property type="entry name" value="Rev_trsase/Diguanyl_cyclase"/>
</dbReference>
<dbReference type="InterPro" id="IPR029787">
    <property type="entry name" value="Nucleotide_cyclase"/>
</dbReference>
<dbReference type="Gene3D" id="3.30.70.270">
    <property type="match status" value="1"/>
</dbReference>
<dbReference type="InterPro" id="IPR035919">
    <property type="entry name" value="EAL_sf"/>
</dbReference>
<dbReference type="SUPFAM" id="SSF55073">
    <property type="entry name" value="Nucleotide cyclase"/>
    <property type="match status" value="1"/>
</dbReference>
<keyword evidence="1" id="KW-1133">Transmembrane helix</keyword>
<feature type="transmembrane region" description="Helical" evidence="1">
    <location>
        <begin position="42"/>
        <end position="59"/>
    </location>
</feature>
<dbReference type="InterPro" id="IPR000160">
    <property type="entry name" value="GGDEF_dom"/>
</dbReference>
<keyword evidence="5" id="KW-1185">Reference proteome</keyword>
<comment type="caution">
    <text evidence="4">The sequence shown here is derived from an EMBL/GenBank/DDBJ whole genome shotgun (WGS) entry which is preliminary data.</text>
</comment>
<dbReference type="PANTHER" id="PTHR44757:SF2">
    <property type="entry name" value="BIOFILM ARCHITECTURE MAINTENANCE PROTEIN MBAA"/>
    <property type="match status" value="1"/>
</dbReference>
<proteinExistence type="predicted"/>
<dbReference type="PROSITE" id="PS50883">
    <property type="entry name" value="EAL"/>
    <property type="match status" value="1"/>
</dbReference>
<feature type="transmembrane region" description="Helical" evidence="1">
    <location>
        <begin position="102"/>
        <end position="121"/>
    </location>
</feature>
<name>A0A931I426_9HYPH</name>
<dbReference type="InterPro" id="IPR001633">
    <property type="entry name" value="EAL_dom"/>
</dbReference>
<dbReference type="SMART" id="SM00052">
    <property type="entry name" value="EAL"/>
    <property type="match status" value="1"/>
</dbReference>
<feature type="domain" description="EAL" evidence="2">
    <location>
        <begin position="410"/>
        <end position="663"/>
    </location>
</feature>
<dbReference type="SMART" id="SM00267">
    <property type="entry name" value="GGDEF"/>
    <property type="match status" value="1"/>
</dbReference>
<dbReference type="InterPro" id="IPR052155">
    <property type="entry name" value="Biofilm_reg_signaling"/>
</dbReference>
<dbReference type="CDD" id="cd01949">
    <property type="entry name" value="GGDEF"/>
    <property type="match status" value="1"/>
</dbReference>
<dbReference type="Gene3D" id="3.20.20.450">
    <property type="entry name" value="EAL domain"/>
    <property type="match status" value="1"/>
</dbReference>
<dbReference type="PANTHER" id="PTHR44757">
    <property type="entry name" value="DIGUANYLATE CYCLASE DGCP"/>
    <property type="match status" value="1"/>
</dbReference>
<accession>A0A931I426</accession>